<feature type="transmembrane region" description="Helical" evidence="1">
    <location>
        <begin position="94"/>
        <end position="114"/>
    </location>
</feature>
<reference evidence="3" key="1">
    <citation type="submission" date="2017-01" db="EMBL/GenBank/DDBJ databases">
        <authorList>
            <person name="Varghese N."/>
            <person name="Submissions S."/>
        </authorList>
    </citation>
    <scope>NUCLEOTIDE SEQUENCE [LARGE SCALE GENOMIC DNA]</scope>
    <source>
        <strain evidence="3">DSM 21068</strain>
    </source>
</reference>
<name>A0A1N7L809_9FLAO</name>
<dbReference type="AlphaFoldDB" id="A0A1N7L809"/>
<sequence length="125" mass="14509">MKQKILITELALQLLLSVGCLMYLIYDYVHKDIISEIFIALFFVGAANLAGFVIRVSIVASKFHRYYFFGVLAFFLLLYTLVKVDVKMDYTLNYMVIGGVLFNIYYLYYGFLVIKKISNQVKLID</sequence>
<keyword evidence="1" id="KW-0472">Membrane</keyword>
<dbReference type="EMBL" id="FTOJ01000002">
    <property type="protein sequence ID" value="SIS69947.1"/>
    <property type="molecule type" value="Genomic_DNA"/>
</dbReference>
<evidence type="ECO:0000313" key="2">
    <source>
        <dbReference type="EMBL" id="SIS69947.1"/>
    </source>
</evidence>
<accession>A0A1N7L809</accession>
<feature type="transmembrane region" description="Helical" evidence="1">
    <location>
        <begin position="37"/>
        <end position="54"/>
    </location>
</feature>
<evidence type="ECO:0000313" key="3">
    <source>
        <dbReference type="Proteomes" id="UP000186246"/>
    </source>
</evidence>
<dbReference type="OrthoDB" id="1260217at2"/>
<dbReference type="RefSeq" id="WP_123891532.1">
    <property type="nucleotide sequence ID" value="NZ_FTOJ01000002.1"/>
</dbReference>
<dbReference type="PROSITE" id="PS51257">
    <property type="entry name" value="PROKAR_LIPOPROTEIN"/>
    <property type="match status" value="1"/>
</dbReference>
<dbReference type="STRING" id="551459.SAMN05421796_10297"/>
<feature type="transmembrane region" description="Helical" evidence="1">
    <location>
        <begin position="7"/>
        <end position="25"/>
    </location>
</feature>
<protein>
    <submittedName>
        <fullName evidence="2">Uncharacterized protein</fullName>
    </submittedName>
</protein>
<gene>
    <name evidence="2" type="ORF">SAMN05421796_10297</name>
</gene>
<organism evidence="2 3">
    <name type="scientific">Chryseobacterium piscicola</name>
    <dbReference type="NCBI Taxonomy" id="551459"/>
    <lineage>
        <taxon>Bacteria</taxon>
        <taxon>Pseudomonadati</taxon>
        <taxon>Bacteroidota</taxon>
        <taxon>Flavobacteriia</taxon>
        <taxon>Flavobacteriales</taxon>
        <taxon>Weeksellaceae</taxon>
        <taxon>Chryseobacterium group</taxon>
        <taxon>Chryseobacterium</taxon>
    </lineage>
</organism>
<keyword evidence="1" id="KW-1133">Transmembrane helix</keyword>
<feature type="transmembrane region" description="Helical" evidence="1">
    <location>
        <begin position="66"/>
        <end position="82"/>
    </location>
</feature>
<keyword evidence="1" id="KW-0812">Transmembrane</keyword>
<proteinExistence type="predicted"/>
<dbReference type="Proteomes" id="UP000186246">
    <property type="component" value="Unassembled WGS sequence"/>
</dbReference>
<evidence type="ECO:0000256" key="1">
    <source>
        <dbReference type="SAM" id="Phobius"/>
    </source>
</evidence>